<organism evidence="1">
    <name type="scientific">Xanthomonas hortorum pv. gardneri</name>
    <dbReference type="NCBI Taxonomy" id="2754056"/>
    <lineage>
        <taxon>Bacteria</taxon>
        <taxon>Pseudomonadati</taxon>
        <taxon>Pseudomonadota</taxon>
        <taxon>Gammaproteobacteria</taxon>
        <taxon>Lysobacterales</taxon>
        <taxon>Lysobacteraceae</taxon>
        <taxon>Xanthomonas</taxon>
    </lineage>
</organism>
<dbReference type="EMBL" id="LR828253">
    <property type="protein sequence ID" value="CAD0351111.1"/>
    <property type="molecule type" value="Genomic_DNA"/>
</dbReference>
<name>A0A6V7EIS8_9XANT</name>
<dbReference type="EMBL" id="LR828253">
    <property type="protein sequence ID" value="CAD0351118.1"/>
    <property type="molecule type" value="Genomic_DNA"/>
</dbReference>
<protein>
    <submittedName>
        <fullName evidence="1">Uncharacterized protein</fullName>
    </submittedName>
</protein>
<accession>A0A6V7EIS8</accession>
<sequence>MSLQNDPRLRVRQSCLALPHSGSAALPPHLTRNLRHLPLASASALALALGCALAALPGTALAGAWTQPQGDTLVIVKALHSDGRGWFDDSHHRTTFGDGQQFDGNGRSRQDQLNVYVEHGLTDKLSFIGNFYFTDVGFSNYDTVNGRQQTSTTGLADQEIGLRYALPSAQDDVWRSSVQALVSIPAYGRSKTYHPTPVPGANSDPALGLGDYGLELRYSRGRGYTLGGRNGYVDLGGAVRLRGSAASDEVRVDASTGLSLTPSWLLLGEVNVIQGLGNGRNNANVVTDLATGNGYVATGTNYDLTKLQLSTLYTAPGGSQWQVGYQQPVMGRNTAAAGGPFVAAWWRF</sequence>
<dbReference type="AlphaFoldDB" id="A0A6V7EIS8"/>
<proteinExistence type="predicted"/>
<evidence type="ECO:0000313" key="1">
    <source>
        <dbReference type="EMBL" id="CAD0351118.1"/>
    </source>
</evidence>
<dbReference type="RefSeq" id="WP_006450720.1">
    <property type="nucleotide sequence ID" value="NZ_CP018728.1"/>
</dbReference>
<gene>
    <name evidence="1" type="ORF">CFBP8129_36600</name>
</gene>
<reference evidence="1" key="1">
    <citation type="submission" date="2020-07" db="EMBL/GenBank/DDBJ databases">
        <authorList>
            <person name="Pothier F. J."/>
        </authorList>
    </citation>
    <scope>NUCLEOTIDE SEQUENCE</scope>
    <source>
        <strain evidence="1">CFBP 8129</strain>
    </source>
</reference>